<evidence type="ECO:0000313" key="3">
    <source>
        <dbReference type="Proteomes" id="UP000002630"/>
    </source>
</evidence>
<name>D8LQU7_ECTSI</name>
<keyword evidence="1" id="KW-1133">Transmembrane helix</keyword>
<dbReference type="Proteomes" id="UP000002630">
    <property type="component" value="Linkage Group LG25"/>
</dbReference>
<evidence type="ECO:0000256" key="1">
    <source>
        <dbReference type="SAM" id="Phobius"/>
    </source>
</evidence>
<dbReference type="AlphaFoldDB" id="D8LQU7"/>
<keyword evidence="1" id="KW-0472">Membrane</keyword>
<feature type="transmembrane region" description="Helical" evidence="1">
    <location>
        <begin position="103"/>
        <end position="124"/>
    </location>
</feature>
<dbReference type="EMBL" id="FN649750">
    <property type="protein sequence ID" value="CBN74974.1"/>
    <property type="molecule type" value="Genomic_DNA"/>
</dbReference>
<reference evidence="2 3" key="1">
    <citation type="journal article" date="2010" name="Nature">
        <title>The Ectocarpus genome and the independent evolution of multicellularity in brown algae.</title>
        <authorList>
            <person name="Cock J.M."/>
            <person name="Sterck L."/>
            <person name="Rouze P."/>
            <person name="Scornet D."/>
            <person name="Allen A.E."/>
            <person name="Amoutzias G."/>
            <person name="Anthouard V."/>
            <person name="Artiguenave F."/>
            <person name="Aury J.M."/>
            <person name="Badger J.H."/>
            <person name="Beszteri B."/>
            <person name="Billiau K."/>
            <person name="Bonnet E."/>
            <person name="Bothwell J.H."/>
            <person name="Bowler C."/>
            <person name="Boyen C."/>
            <person name="Brownlee C."/>
            <person name="Carrano C.J."/>
            <person name="Charrier B."/>
            <person name="Cho G.Y."/>
            <person name="Coelho S.M."/>
            <person name="Collen J."/>
            <person name="Corre E."/>
            <person name="Da Silva C."/>
            <person name="Delage L."/>
            <person name="Delaroque N."/>
            <person name="Dittami S.M."/>
            <person name="Doulbeau S."/>
            <person name="Elias M."/>
            <person name="Farnham G."/>
            <person name="Gachon C.M."/>
            <person name="Gschloessl B."/>
            <person name="Heesch S."/>
            <person name="Jabbari K."/>
            <person name="Jubin C."/>
            <person name="Kawai H."/>
            <person name="Kimura K."/>
            <person name="Kloareg B."/>
            <person name="Kupper F.C."/>
            <person name="Lang D."/>
            <person name="Le Bail A."/>
            <person name="Leblanc C."/>
            <person name="Lerouge P."/>
            <person name="Lohr M."/>
            <person name="Lopez P.J."/>
            <person name="Martens C."/>
            <person name="Maumus F."/>
            <person name="Michel G."/>
            <person name="Miranda-Saavedra D."/>
            <person name="Morales J."/>
            <person name="Moreau H."/>
            <person name="Motomura T."/>
            <person name="Nagasato C."/>
            <person name="Napoli C.A."/>
            <person name="Nelson D.R."/>
            <person name="Nyvall-Collen P."/>
            <person name="Peters A.F."/>
            <person name="Pommier C."/>
            <person name="Potin P."/>
            <person name="Poulain J."/>
            <person name="Quesneville H."/>
            <person name="Read B."/>
            <person name="Rensing S.A."/>
            <person name="Ritter A."/>
            <person name="Rousvoal S."/>
            <person name="Samanta M."/>
            <person name="Samson G."/>
            <person name="Schroeder D.C."/>
            <person name="Segurens B."/>
            <person name="Strittmatter M."/>
            <person name="Tonon T."/>
            <person name="Tregear J.W."/>
            <person name="Valentin K."/>
            <person name="von Dassow P."/>
            <person name="Yamagishi T."/>
            <person name="Van de Peer Y."/>
            <person name="Wincker P."/>
        </authorList>
    </citation>
    <scope>NUCLEOTIDE SEQUENCE [LARGE SCALE GENOMIC DNA]</scope>
    <source>
        <strain evidence="3">Ec32 / CCAP1310/4</strain>
    </source>
</reference>
<proteinExistence type="predicted"/>
<keyword evidence="1" id="KW-0812">Transmembrane</keyword>
<gene>
    <name evidence="2" type="ORF">Esi_0060_0107</name>
</gene>
<protein>
    <submittedName>
        <fullName evidence="2">Uncharacterized protein</fullName>
    </submittedName>
</protein>
<accession>D8LQU7</accession>
<dbReference type="EMBL" id="FN648819">
    <property type="protein sequence ID" value="CBN74974.1"/>
    <property type="molecule type" value="Genomic_DNA"/>
</dbReference>
<organism evidence="2 3">
    <name type="scientific">Ectocarpus siliculosus</name>
    <name type="common">Brown alga</name>
    <name type="synonym">Conferva siliculosa</name>
    <dbReference type="NCBI Taxonomy" id="2880"/>
    <lineage>
        <taxon>Eukaryota</taxon>
        <taxon>Sar</taxon>
        <taxon>Stramenopiles</taxon>
        <taxon>Ochrophyta</taxon>
        <taxon>PX clade</taxon>
        <taxon>Phaeophyceae</taxon>
        <taxon>Ectocarpales</taxon>
        <taxon>Ectocarpaceae</taxon>
        <taxon>Ectocarpus</taxon>
    </lineage>
</organism>
<sequence>MAEDDSPFVSLQCAEGTLDDGAPEVTLANFLASPGLQADRVHVVGAGEFPWETEEEITTEFFTDQEWEGEDALTLFALGLVLVGVVVGAICEQCCSDGKISRNVGAFATAGSLVGRIALVLITAQGSIFLATSSRGVLDTGLCERMYSRAATK</sequence>
<feature type="transmembrane region" description="Helical" evidence="1">
    <location>
        <begin position="72"/>
        <end position="91"/>
    </location>
</feature>
<keyword evidence="3" id="KW-1185">Reference proteome</keyword>
<dbReference type="InParanoid" id="D8LQU7"/>
<evidence type="ECO:0000313" key="2">
    <source>
        <dbReference type="EMBL" id="CBN74974.1"/>
    </source>
</evidence>